<gene>
    <name evidence="1" type="ORF">CAEBREN_07252</name>
</gene>
<proteinExistence type="predicted"/>
<dbReference type="EMBL" id="GL379837">
    <property type="protein sequence ID" value="EGT52448.1"/>
    <property type="molecule type" value="Genomic_DNA"/>
</dbReference>
<dbReference type="Proteomes" id="UP000008068">
    <property type="component" value="Unassembled WGS sequence"/>
</dbReference>
<organism evidence="2">
    <name type="scientific">Caenorhabditis brenneri</name>
    <name type="common">Nematode worm</name>
    <dbReference type="NCBI Taxonomy" id="135651"/>
    <lineage>
        <taxon>Eukaryota</taxon>
        <taxon>Metazoa</taxon>
        <taxon>Ecdysozoa</taxon>
        <taxon>Nematoda</taxon>
        <taxon>Chromadorea</taxon>
        <taxon>Rhabditida</taxon>
        <taxon>Rhabditina</taxon>
        <taxon>Rhabditomorpha</taxon>
        <taxon>Rhabditoidea</taxon>
        <taxon>Rhabditidae</taxon>
        <taxon>Peloderinae</taxon>
        <taxon>Caenorhabditis</taxon>
    </lineage>
</organism>
<name>G0N4F5_CAEBE</name>
<protein>
    <submittedName>
        <fullName evidence="1">Uncharacterized protein</fullName>
    </submittedName>
</protein>
<accession>G0N4F5</accession>
<dbReference type="AlphaFoldDB" id="G0N4F5"/>
<evidence type="ECO:0000313" key="1">
    <source>
        <dbReference type="EMBL" id="EGT52448.1"/>
    </source>
</evidence>
<evidence type="ECO:0000313" key="2">
    <source>
        <dbReference type="Proteomes" id="UP000008068"/>
    </source>
</evidence>
<reference evidence="2" key="1">
    <citation type="submission" date="2011-07" db="EMBL/GenBank/DDBJ databases">
        <authorList>
            <consortium name="Caenorhabditis brenneri Sequencing and Analysis Consortium"/>
            <person name="Wilson R.K."/>
        </authorList>
    </citation>
    <scope>NUCLEOTIDE SEQUENCE [LARGE SCALE GENOMIC DNA]</scope>
    <source>
        <strain evidence="2">PB2801</strain>
    </source>
</reference>
<sequence>MWISFKLIRTEDLYRDTNQQICRQLYLPRMTLVGFEEEIRRVSGSTKPMVIVSGLFYWHEMDLGTLDDNSSFLIHESEDSLPVSYVEEEENGFDKAIQAIRHELNLN</sequence>
<dbReference type="InParanoid" id="G0N4F5"/>
<dbReference type="HOGENOM" id="CLU_175770_0_0_1"/>
<keyword evidence="2" id="KW-1185">Reference proteome</keyword>